<sequence>MSSEEQTTETKRGKVRRCLIDPLTESGFRKPGDMTRERFDKMLVTLSDELGYLRDSQLDTLRAMLATKGQGKAHDAWPRLATIRALAEVVAPRPIEEHPTIVSWFGSARGPQAVEEGTLVAEFLFLEKRKRPPLGPGDWRTVREKAAEWHRQELIVLDRLDRRVADDDDRQWLSWYRTAKARAEALLPKSEDAA</sequence>
<dbReference type="AlphaFoldDB" id="W4HED9"/>
<dbReference type="RefSeq" id="WP_043846779.1">
    <property type="nucleotide sequence ID" value="NZ_AQQW01000016.1"/>
</dbReference>
<evidence type="ECO:0000313" key="1">
    <source>
        <dbReference type="EMBL" id="ETW11074.1"/>
    </source>
</evidence>
<keyword evidence="2" id="KW-1185">Reference proteome</keyword>
<reference evidence="1 2" key="1">
    <citation type="journal article" date="2014" name="Antonie Van Leeuwenhoek">
        <title>Roseivivax atlanticus sp. nov., isolated from surface seawater of the Atlantic Ocean.</title>
        <authorList>
            <person name="Li G."/>
            <person name="Lai Q."/>
            <person name="Liu X."/>
            <person name="Sun F."/>
            <person name="Shao Z."/>
        </authorList>
    </citation>
    <scope>NUCLEOTIDE SEQUENCE [LARGE SCALE GENOMIC DNA]</scope>
    <source>
        <strain evidence="1 2">22II-s10s</strain>
    </source>
</reference>
<dbReference type="EMBL" id="AQQW01000016">
    <property type="protein sequence ID" value="ETW11074.1"/>
    <property type="molecule type" value="Genomic_DNA"/>
</dbReference>
<protein>
    <submittedName>
        <fullName evidence="1">Uncharacterized protein</fullName>
    </submittedName>
</protein>
<proteinExistence type="predicted"/>
<organism evidence="1 2">
    <name type="scientific">Roseivivax marinus</name>
    <dbReference type="NCBI Taxonomy" id="1379903"/>
    <lineage>
        <taxon>Bacteria</taxon>
        <taxon>Pseudomonadati</taxon>
        <taxon>Pseudomonadota</taxon>
        <taxon>Alphaproteobacteria</taxon>
        <taxon>Rhodobacterales</taxon>
        <taxon>Roseobacteraceae</taxon>
        <taxon>Roseivivax</taxon>
    </lineage>
</organism>
<dbReference type="Proteomes" id="UP000019063">
    <property type="component" value="Unassembled WGS sequence"/>
</dbReference>
<name>W4HED9_9RHOB</name>
<evidence type="ECO:0000313" key="2">
    <source>
        <dbReference type="Proteomes" id="UP000019063"/>
    </source>
</evidence>
<dbReference type="STRING" id="1379903.ATO8_18684"/>
<accession>W4HED9</accession>
<dbReference type="eggNOG" id="ENOG5032WCZ">
    <property type="taxonomic scope" value="Bacteria"/>
</dbReference>
<gene>
    <name evidence="1" type="ORF">ATO8_18684</name>
</gene>
<comment type="caution">
    <text evidence="1">The sequence shown here is derived from an EMBL/GenBank/DDBJ whole genome shotgun (WGS) entry which is preliminary data.</text>
</comment>